<dbReference type="AlphaFoldDB" id="A0AAW0ABW9"/>
<sequence length="523" mass="60089">MLYAQNRDLDPVKSTRERGNVRTVQSAQIDGRDFTVAKYDGYKAQKEWKRHVKDHMGIRHANVLQIFGIVEGQNVYAAVFHGDLVPVDNFLHAYRQYPLKFCYIHSSLATDYFEGGCYLYHNFRYDLNRNNSTLLVNHLTGHLCLDPVGNTRHHLCSFRAPLNIDKSLQPPPMQVLSAPDSNLIVELFDFSDYHVTCYIVLSTRRAMPIATTATLHVGSVLYYGNSELDDPIVVAFRPATDWKHLLMGYWRHDTPTRPLKELSRDWTHRTQFSYRQLIEQTELGNGLPTNLVMELMDRVLRSDDWLSQANHIFRRSSISSNRGDYWLLDSIKFRCHLHPVKNATSHRPEGFLILCPPEDFRATLSGLPEAKQPPEGYRAALASSFKWPETPAYWSLDYWGSSRLSTEEAAQLGFPSIHFSTELQLLSWDDSVYAGIREFHCAKGCGPESQEIAKGLDRPLYELASEREWVTVLMVKDIEDRERNSGLEDVDDEFGSHKDNSETARILGVIVMLMILFNIYHSI</sequence>
<gene>
    <name evidence="1" type="ORF">R3P38DRAFT_3037816</name>
</gene>
<dbReference type="EMBL" id="JAWWNJ010000076">
    <property type="protein sequence ID" value="KAK7006309.1"/>
    <property type="molecule type" value="Genomic_DNA"/>
</dbReference>
<name>A0AAW0ABW9_9AGAR</name>
<evidence type="ECO:0000313" key="2">
    <source>
        <dbReference type="Proteomes" id="UP001362999"/>
    </source>
</evidence>
<reference evidence="1 2" key="1">
    <citation type="journal article" date="2024" name="J Genomics">
        <title>Draft genome sequencing and assembly of Favolaschia claudopus CIRM-BRFM 2984 isolated from oak limbs.</title>
        <authorList>
            <person name="Navarro D."/>
            <person name="Drula E."/>
            <person name="Chaduli D."/>
            <person name="Cazenave R."/>
            <person name="Ahrendt S."/>
            <person name="Wang J."/>
            <person name="Lipzen A."/>
            <person name="Daum C."/>
            <person name="Barry K."/>
            <person name="Grigoriev I.V."/>
            <person name="Favel A."/>
            <person name="Rosso M.N."/>
            <person name="Martin F."/>
        </authorList>
    </citation>
    <scope>NUCLEOTIDE SEQUENCE [LARGE SCALE GENOMIC DNA]</scope>
    <source>
        <strain evidence="1 2">CIRM-BRFM 2984</strain>
    </source>
</reference>
<evidence type="ECO:0000313" key="1">
    <source>
        <dbReference type="EMBL" id="KAK7006309.1"/>
    </source>
</evidence>
<accession>A0AAW0ABW9</accession>
<proteinExistence type="predicted"/>
<dbReference type="Proteomes" id="UP001362999">
    <property type="component" value="Unassembled WGS sequence"/>
</dbReference>
<protein>
    <submittedName>
        <fullName evidence="1">Uncharacterized protein</fullName>
    </submittedName>
</protein>
<comment type="caution">
    <text evidence="1">The sequence shown here is derived from an EMBL/GenBank/DDBJ whole genome shotgun (WGS) entry which is preliminary data.</text>
</comment>
<keyword evidence="2" id="KW-1185">Reference proteome</keyword>
<organism evidence="1 2">
    <name type="scientific">Favolaschia claudopus</name>
    <dbReference type="NCBI Taxonomy" id="2862362"/>
    <lineage>
        <taxon>Eukaryota</taxon>
        <taxon>Fungi</taxon>
        <taxon>Dikarya</taxon>
        <taxon>Basidiomycota</taxon>
        <taxon>Agaricomycotina</taxon>
        <taxon>Agaricomycetes</taxon>
        <taxon>Agaricomycetidae</taxon>
        <taxon>Agaricales</taxon>
        <taxon>Marasmiineae</taxon>
        <taxon>Mycenaceae</taxon>
        <taxon>Favolaschia</taxon>
    </lineage>
</organism>